<reference evidence="4 5" key="1">
    <citation type="journal article" date="2012" name="Stand. Genomic Sci.">
        <title>Complete genome sequencing and analysis of Saprospira grandis str. Lewin, a predatory marine bacterium.</title>
        <authorList>
            <person name="Saw J.H."/>
            <person name="Yuryev A."/>
            <person name="Kanbe M."/>
            <person name="Hou S."/>
            <person name="Young A.G."/>
            <person name="Aizawa S."/>
            <person name="Alam M."/>
        </authorList>
    </citation>
    <scope>NUCLEOTIDE SEQUENCE [LARGE SCALE GENOMIC DNA]</scope>
    <source>
        <strain evidence="4 5">Lewin</strain>
    </source>
</reference>
<proteinExistence type="predicted"/>
<dbReference type="InterPro" id="IPR011990">
    <property type="entry name" value="TPR-like_helical_dom_sf"/>
</dbReference>
<dbReference type="Gene3D" id="1.25.40.10">
    <property type="entry name" value="Tetratricopeptide repeat domain"/>
    <property type="match status" value="3"/>
</dbReference>
<dbReference type="Proteomes" id="UP000007519">
    <property type="component" value="Chromosome"/>
</dbReference>
<evidence type="ECO:0000313" key="4">
    <source>
        <dbReference type="EMBL" id="AFC24644.1"/>
    </source>
</evidence>
<evidence type="ECO:0000256" key="3">
    <source>
        <dbReference type="PROSITE-ProRule" id="PRU00339"/>
    </source>
</evidence>
<protein>
    <submittedName>
        <fullName evidence="4">TPR repeat-containing protein</fullName>
    </submittedName>
</protein>
<dbReference type="eggNOG" id="COG0457">
    <property type="taxonomic scope" value="Bacteria"/>
</dbReference>
<accession>H6L1K0</accession>
<keyword evidence="5" id="KW-1185">Reference proteome</keyword>
<dbReference type="HOGENOM" id="CLU_483855_0_0_10"/>
<gene>
    <name evidence="4" type="ordered locus">SGRA_1910</name>
</gene>
<dbReference type="PROSITE" id="PS50005">
    <property type="entry name" value="TPR"/>
    <property type="match status" value="1"/>
</dbReference>
<feature type="repeat" description="TPR" evidence="3">
    <location>
        <begin position="73"/>
        <end position="106"/>
    </location>
</feature>
<dbReference type="InterPro" id="IPR019734">
    <property type="entry name" value="TPR_rpt"/>
</dbReference>
<dbReference type="OrthoDB" id="9809392at2"/>
<dbReference type="KEGG" id="sgn:SGRA_1910"/>
<dbReference type="STRING" id="984262.SGRA_1910"/>
<dbReference type="PANTHER" id="PTHR45586:SF1">
    <property type="entry name" value="LIPOPOLYSACCHARIDE ASSEMBLY PROTEIN B"/>
    <property type="match status" value="1"/>
</dbReference>
<dbReference type="SUPFAM" id="SSF48452">
    <property type="entry name" value="TPR-like"/>
    <property type="match status" value="2"/>
</dbReference>
<evidence type="ECO:0000313" key="5">
    <source>
        <dbReference type="Proteomes" id="UP000007519"/>
    </source>
</evidence>
<dbReference type="PANTHER" id="PTHR45586">
    <property type="entry name" value="TPR REPEAT-CONTAINING PROTEIN PA4667"/>
    <property type="match status" value="1"/>
</dbReference>
<dbReference type="SMART" id="SM00028">
    <property type="entry name" value="TPR"/>
    <property type="match status" value="5"/>
</dbReference>
<keyword evidence="1" id="KW-0677">Repeat</keyword>
<keyword evidence="2 3" id="KW-0802">TPR repeat</keyword>
<evidence type="ECO:0000256" key="2">
    <source>
        <dbReference type="ARBA" id="ARBA00022803"/>
    </source>
</evidence>
<dbReference type="EMBL" id="CP002831">
    <property type="protein sequence ID" value="AFC24644.1"/>
    <property type="molecule type" value="Genomic_DNA"/>
</dbReference>
<organism evidence="4 5">
    <name type="scientific">Saprospira grandis (strain Lewin)</name>
    <dbReference type="NCBI Taxonomy" id="984262"/>
    <lineage>
        <taxon>Bacteria</taxon>
        <taxon>Pseudomonadati</taxon>
        <taxon>Bacteroidota</taxon>
        <taxon>Saprospiria</taxon>
        <taxon>Saprospirales</taxon>
        <taxon>Saprospiraceae</taxon>
        <taxon>Saprospira</taxon>
    </lineage>
</organism>
<dbReference type="Pfam" id="PF13432">
    <property type="entry name" value="TPR_16"/>
    <property type="match status" value="2"/>
</dbReference>
<sequence>MSKAEQIEALKTAAAAAEWPKLQELALGALNEYPEEGFGYDYLAQALDAQEGGSLEAIERCLLKLVELNPKDTKALLRLAQTQLKMGDAPQAMVAYRQILKLQPEQDEALNAIGEELLFEQNKAAEALSFFQAAMKVKPNELLYQINALLAMRSMGNREKEALILLTKSIKLHGYQEKLFAVGAELYLAEGEKKKALKLLQMLREKDPNLTYVYNVGRIANELEDYPLAYDALAQAYELAKANNEVSSLLLQAYAKAAMELGHAQKAQELIEQGIQISPSVSANLLLLDSLLAQGKLEEVEKELEVLLRQYPLGSTFGLDVILKQGRLLQAKGDYAAAETLYLDLMKAEGGQKDAAMALGLMAINQENNPAKAYFYLSKAEALGAPRASQLIKEYLYDYLKGYAEQTLADMAPAIEQNKNQAVFQQLAGKYLSFKAVRSESMRQINKEVADMIEEQLKKRIIFFSPQAGFSINPIGQTTVFAYELKVQHSPNMLDFELRPLDGRRGLGVRLNMSPQGLVWSEKRGEFLLFELKDWSELGEEQQSHVQESLAKVAYLPDAIPQH</sequence>
<name>H6L1K0_SAPGL</name>
<dbReference type="RefSeq" id="WP_015692267.1">
    <property type="nucleotide sequence ID" value="NC_016940.1"/>
</dbReference>
<dbReference type="InterPro" id="IPR051012">
    <property type="entry name" value="CellSynth/LPSAsmb/PSIAsmb"/>
</dbReference>
<dbReference type="AlphaFoldDB" id="H6L1K0"/>
<evidence type="ECO:0000256" key="1">
    <source>
        <dbReference type="ARBA" id="ARBA00022737"/>
    </source>
</evidence>